<dbReference type="Proteomes" id="UP001642483">
    <property type="component" value="Unassembled WGS sequence"/>
</dbReference>
<evidence type="ECO:0000313" key="2">
    <source>
        <dbReference type="Proteomes" id="UP001642483"/>
    </source>
</evidence>
<protein>
    <recommendedName>
        <fullName evidence="3">HAT C-terminal dimerisation domain-containing protein</fullName>
    </recommendedName>
</protein>
<evidence type="ECO:0000313" key="1">
    <source>
        <dbReference type="EMBL" id="CAK8686792.1"/>
    </source>
</evidence>
<name>A0ABP0G4Q0_CLALP</name>
<reference evidence="1 2" key="1">
    <citation type="submission" date="2024-02" db="EMBL/GenBank/DDBJ databases">
        <authorList>
            <person name="Daric V."/>
            <person name="Darras S."/>
        </authorList>
    </citation>
    <scope>NUCLEOTIDE SEQUENCE [LARGE SCALE GENOMIC DNA]</scope>
</reference>
<gene>
    <name evidence="1" type="ORF">CVLEPA_LOCUS18826</name>
</gene>
<proteinExistence type="predicted"/>
<evidence type="ECO:0008006" key="3">
    <source>
        <dbReference type="Google" id="ProtNLM"/>
    </source>
</evidence>
<comment type="caution">
    <text evidence="1">The sequence shown here is derived from an EMBL/GenBank/DDBJ whole genome shotgun (WGS) entry which is preliminary data.</text>
</comment>
<dbReference type="EMBL" id="CAWYQH010000103">
    <property type="protein sequence ID" value="CAK8686792.1"/>
    <property type="molecule type" value="Genomic_DNA"/>
</dbReference>
<accession>A0ABP0G4Q0</accession>
<organism evidence="1 2">
    <name type="scientific">Clavelina lepadiformis</name>
    <name type="common">Light-bulb sea squirt</name>
    <name type="synonym">Ascidia lepadiformis</name>
    <dbReference type="NCBI Taxonomy" id="159417"/>
    <lineage>
        <taxon>Eukaryota</taxon>
        <taxon>Metazoa</taxon>
        <taxon>Chordata</taxon>
        <taxon>Tunicata</taxon>
        <taxon>Ascidiacea</taxon>
        <taxon>Aplousobranchia</taxon>
        <taxon>Clavelinidae</taxon>
        <taxon>Clavelina</taxon>
    </lineage>
</organism>
<sequence length="151" mass="17025">MAKHKPTPPSDVVGIVEYEGSQPHKSFVPRNKQQYYNFYFKAASIHSQARCLDQKRREQTVRDVPTPDLVSCTYAVNPFCIDPAFLLVGTGEQEEIIDIQVDDTATAKQKECSPIDFWLNMRSTYPTLARNAVRQLLVSLLHGNVSKGSQP</sequence>
<keyword evidence="2" id="KW-1185">Reference proteome</keyword>